<feature type="non-terminal residue" evidence="5">
    <location>
        <position position="333"/>
    </location>
</feature>
<proteinExistence type="predicted"/>
<reference evidence="5" key="1">
    <citation type="submission" date="2025-08" db="UniProtKB">
        <authorList>
            <consortium name="RefSeq"/>
        </authorList>
    </citation>
    <scope>IDENTIFICATION</scope>
    <source>
        <tissue evidence="5">Tentacle</tissue>
    </source>
</reference>
<feature type="region of interest" description="Disordered" evidence="2">
    <location>
        <begin position="64"/>
        <end position="110"/>
    </location>
</feature>
<feature type="region of interest" description="Disordered" evidence="2">
    <location>
        <begin position="1"/>
        <end position="24"/>
    </location>
</feature>
<keyword evidence="4" id="KW-1185">Reference proteome</keyword>
<gene>
    <name evidence="5" type="primary">LOC116305611</name>
</gene>
<dbReference type="InterPro" id="IPR007527">
    <property type="entry name" value="Znf_SWIM"/>
</dbReference>
<keyword evidence="1" id="KW-0479">Metal-binding</keyword>
<name>A0A6P8IVU1_ACTTE</name>
<feature type="compositionally biased region" description="Polar residues" evidence="2">
    <location>
        <begin position="88"/>
        <end position="97"/>
    </location>
</feature>
<sequence>MSSDSNNPKLLETDIPGSSLGGRAPANLKVEELKFWLKCRGDPAKGLKTKAQLVKRVEEYIKAGKDKNIVDPDENKVYTKRKQRQDKLNSIQTPSQHSPKKAKFPDDGWSSSLKRMPPFNRAEMDAHITKSGKIIDPQSKGHSLPTGLTKAKTFLADEYLKEIKAASDNGYFYFKSLCHHSFRKNEPPHKLKIALDLITAEVIEACCTCVAGKVGLCNHVLALMLKLCKFSLYACNDIKDLDSEDDVDPHVACTSNLQVWHKTGRGDKITPKPIMEVMVKKPKLDDSTANRPGLKCLLYEARSNLKSQLKDEKNLKADLMAINPNMPLAQILD</sequence>
<evidence type="ECO:0000313" key="4">
    <source>
        <dbReference type="Proteomes" id="UP000515163"/>
    </source>
</evidence>
<dbReference type="PANTHER" id="PTHR47526">
    <property type="entry name" value="ATP-DEPENDENT DNA HELICASE"/>
    <property type="match status" value="1"/>
</dbReference>
<evidence type="ECO:0000313" key="5">
    <source>
        <dbReference type="RefSeq" id="XP_031571416.1"/>
    </source>
</evidence>
<dbReference type="InParanoid" id="A0A6P8IVU1"/>
<keyword evidence="1" id="KW-0862">Zinc</keyword>
<dbReference type="AlphaFoldDB" id="A0A6P8IVU1"/>
<dbReference type="PANTHER" id="PTHR47526:SF3">
    <property type="entry name" value="PHD-TYPE DOMAIN-CONTAINING PROTEIN"/>
    <property type="match status" value="1"/>
</dbReference>
<dbReference type="GO" id="GO:0008270">
    <property type="term" value="F:zinc ion binding"/>
    <property type="evidence" value="ECO:0007669"/>
    <property type="project" value="UniProtKB-KW"/>
</dbReference>
<dbReference type="RefSeq" id="XP_031571416.1">
    <property type="nucleotide sequence ID" value="XM_031715556.1"/>
</dbReference>
<dbReference type="KEGG" id="aten:116305611"/>
<evidence type="ECO:0000256" key="1">
    <source>
        <dbReference type="PROSITE-ProRule" id="PRU00325"/>
    </source>
</evidence>
<organism evidence="4 5">
    <name type="scientific">Actinia tenebrosa</name>
    <name type="common">Australian red waratah sea anemone</name>
    <dbReference type="NCBI Taxonomy" id="6105"/>
    <lineage>
        <taxon>Eukaryota</taxon>
        <taxon>Metazoa</taxon>
        <taxon>Cnidaria</taxon>
        <taxon>Anthozoa</taxon>
        <taxon>Hexacorallia</taxon>
        <taxon>Actiniaria</taxon>
        <taxon>Actiniidae</taxon>
        <taxon>Actinia</taxon>
    </lineage>
</organism>
<dbReference type="OrthoDB" id="5972115at2759"/>
<feature type="unsure residue" description="D or N" evidence="5">
    <location>
        <position position="86"/>
    </location>
</feature>
<accession>A0A6P8IVU1</accession>
<feature type="compositionally biased region" description="Basic and acidic residues" evidence="2">
    <location>
        <begin position="64"/>
        <end position="77"/>
    </location>
</feature>
<protein>
    <submittedName>
        <fullName evidence="5">Uncharacterized protein LOC116305611</fullName>
    </submittedName>
</protein>
<evidence type="ECO:0000256" key="2">
    <source>
        <dbReference type="SAM" id="MobiDB-lite"/>
    </source>
</evidence>
<keyword evidence="1" id="KW-0863">Zinc-finger</keyword>
<dbReference type="Proteomes" id="UP000515163">
    <property type="component" value="Unplaced"/>
</dbReference>
<dbReference type="PROSITE" id="PS50966">
    <property type="entry name" value="ZF_SWIM"/>
    <property type="match status" value="1"/>
</dbReference>
<feature type="unsure residue" description="D or N" evidence="5">
    <location>
        <position position="248"/>
    </location>
</feature>
<evidence type="ECO:0000259" key="3">
    <source>
        <dbReference type="PROSITE" id="PS50966"/>
    </source>
</evidence>
<feature type="domain" description="SWIM-type" evidence="3">
    <location>
        <begin position="191"/>
        <end position="228"/>
    </location>
</feature>